<feature type="region of interest" description="Disordered" evidence="1">
    <location>
        <begin position="116"/>
        <end position="150"/>
    </location>
</feature>
<protein>
    <submittedName>
        <fullName evidence="2">Uncharacterized protein</fullName>
    </submittedName>
</protein>
<keyword evidence="3" id="KW-1185">Reference proteome</keyword>
<evidence type="ECO:0000313" key="2">
    <source>
        <dbReference type="EMBL" id="KAF2228469.1"/>
    </source>
</evidence>
<evidence type="ECO:0000313" key="3">
    <source>
        <dbReference type="Proteomes" id="UP000800092"/>
    </source>
</evidence>
<gene>
    <name evidence="2" type="ORF">EV356DRAFT_498824</name>
</gene>
<dbReference type="EMBL" id="ML991933">
    <property type="protein sequence ID" value="KAF2228469.1"/>
    <property type="molecule type" value="Genomic_DNA"/>
</dbReference>
<reference evidence="2" key="1">
    <citation type="journal article" date="2020" name="Stud. Mycol.">
        <title>101 Dothideomycetes genomes: a test case for predicting lifestyles and emergence of pathogens.</title>
        <authorList>
            <person name="Haridas S."/>
            <person name="Albert R."/>
            <person name="Binder M."/>
            <person name="Bloem J."/>
            <person name="Labutti K."/>
            <person name="Salamov A."/>
            <person name="Andreopoulos B."/>
            <person name="Baker S."/>
            <person name="Barry K."/>
            <person name="Bills G."/>
            <person name="Bluhm B."/>
            <person name="Cannon C."/>
            <person name="Castanera R."/>
            <person name="Culley D."/>
            <person name="Daum C."/>
            <person name="Ezra D."/>
            <person name="Gonzalez J."/>
            <person name="Henrissat B."/>
            <person name="Kuo A."/>
            <person name="Liang C."/>
            <person name="Lipzen A."/>
            <person name="Lutzoni F."/>
            <person name="Magnuson J."/>
            <person name="Mondo S."/>
            <person name="Nolan M."/>
            <person name="Ohm R."/>
            <person name="Pangilinan J."/>
            <person name="Park H.-J."/>
            <person name="Ramirez L."/>
            <person name="Alfaro M."/>
            <person name="Sun H."/>
            <person name="Tritt A."/>
            <person name="Yoshinaga Y."/>
            <person name="Zwiers L.-H."/>
            <person name="Turgeon B."/>
            <person name="Goodwin S."/>
            <person name="Spatafora J."/>
            <person name="Crous P."/>
            <person name="Grigoriev I."/>
        </authorList>
    </citation>
    <scope>NUCLEOTIDE SEQUENCE</scope>
    <source>
        <strain evidence="2">Tuck. ex Michener</strain>
    </source>
</reference>
<accession>A0A6A6GS85</accession>
<dbReference type="AlphaFoldDB" id="A0A6A6GS85"/>
<organism evidence="2 3">
    <name type="scientific">Viridothelium virens</name>
    <name type="common">Speckled blister lichen</name>
    <name type="synonym">Trypethelium virens</name>
    <dbReference type="NCBI Taxonomy" id="1048519"/>
    <lineage>
        <taxon>Eukaryota</taxon>
        <taxon>Fungi</taxon>
        <taxon>Dikarya</taxon>
        <taxon>Ascomycota</taxon>
        <taxon>Pezizomycotina</taxon>
        <taxon>Dothideomycetes</taxon>
        <taxon>Dothideomycetes incertae sedis</taxon>
        <taxon>Trypetheliales</taxon>
        <taxon>Trypetheliaceae</taxon>
        <taxon>Viridothelium</taxon>
    </lineage>
</organism>
<sequence length="195" mass="21421">MLVINNQLAEEAQDVHLIKRSQNYDIYLFDGENCVKEESGYVCEGYEADSCCTPPTSQGSMPQYMTSANYHLMGEDKASDDHQIKVYGSRGGNPCGQIASQDDKCATGTTLGISGAQVYDGGTTPTGPSKKEKRTPTSRNSTDTVPKPADKVFFRKGTTVWTLPVSSELGKQFSHLNSTSQKEDFMRRHGTVKFQ</sequence>
<name>A0A6A6GS85_VIRVR</name>
<evidence type="ECO:0000256" key="1">
    <source>
        <dbReference type="SAM" id="MobiDB-lite"/>
    </source>
</evidence>
<dbReference type="Proteomes" id="UP000800092">
    <property type="component" value="Unassembled WGS sequence"/>
</dbReference>
<proteinExistence type="predicted"/>